<evidence type="ECO:0000313" key="10">
    <source>
        <dbReference type="Proteomes" id="UP000197596"/>
    </source>
</evidence>
<dbReference type="InterPro" id="IPR036259">
    <property type="entry name" value="MFS_trans_sf"/>
</dbReference>
<dbReference type="PANTHER" id="PTHR43414:SF6">
    <property type="entry name" value="MULTIDRUG RESISTANCE PROTEIN MDTG"/>
    <property type="match status" value="1"/>
</dbReference>
<organism evidence="9 10">
    <name type="scientific">Herbaspirillum robiniae</name>
    <dbReference type="NCBI Taxonomy" id="2014887"/>
    <lineage>
        <taxon>Bacteria</taxon>
        <taxon>Pseudomonadati</taxon>
        <taxon>Pseudomonadota</taxon>
        <taxon>Betaproteobacteria</taxon>
        <taxon>Burkholderiales</taxon>
        <taxon>Oxalobacteraceae</taxon>
        <taxon>Herbaspirillum</taxon>
    </lineage>
</organism>
<keyword evidence="3" id="KW-1003">Cell membrane</keyword>
<evidence type="ECO:0000256" key="1">
    <source>
        <dbReference type="ARBA" id="ARBA00004651"/>
    </source>
</evidence>
<feature type="transmembrane region" description="Helical" evidence="7">
    <location>
        <begin position="227"/>
        <end position="250"/>
    </location>
</feature>
<comment type="caution">
    <text evidence="9">The sequence shown here is derived from an EMBL/GenBank/DDBJ whole genome shotgun (WGS) entry which is preliminary data.</text>
</comment>
<dbReference type="GO" id="GO:0005886">
    <property type="term" value="C:plasma membrane"/>
    <property type="evidence" value="ECO:0007669"/>
    <property type="project" value="UniProtKB-SubCell"/>
</dbReference>
<dbReference type="PROSITE" id="PS50850">
    <property type="entry name" value="MFS"/>
    <property type="match status" value="1"/>
</dbReference>
<feature type="transmembrane region" description="Helical" evidence="7">
    <location>
        <begin position="361"/>
        <end position="379"/>
    </location>
</feature>
<evidence type="ECO:0000256" key="2">
    <source>
        <dbReference type="ARBA" id="ARBA00022448"/>
    </source>
</evidence>
<feature type="transmembrane region" description="Helical" evidence="7">
    <location>
        <begin position="12"/>
        <end position="34"/>
    </location>
</feature>
<feature type="transmembrane region" description="Helical" evidence="7">
    <location>
        <begin position="171"/>
        <end position="190"/>
    </location>
</feature>
<evidence type="ECO:0000256" key="5">
    <source>
        <dbReference type="ARBA" id="ARBA00022989"/>
    </source>
</evidence>
<evidence type="ECO:0000259" key="8">
    <source>
        <dbReference type="PROSITE" id="PS50850"/>
    </source>
</evidence>
<dbReference type="GO" id="GO:0022857">
    <property type="term" value="F:transmembrane transporter activity"/>
    <property type="evidence" value="ECO:0007669"/>
    <property type="project" value="InterPro"/>
</dbReference>
<accession>A0A246WRR7</accession>
<feature type="transmembrane region" description="Helical" evidence="7">
    <location>
        <begin position="385"/>
        <end position="402"/>
    </location>
</feature>
<keyword evidence="4 7" id="KW-0812">Transmembrane</keyword>
<dbReference type="InterPro" id="IPR020846">
    <property type="entry name" value="MFS_dom"/>
</dbReference>
<evidence type="ECO:0000313" key="9">
    <source>
        <dbReference type="EMBL" id="OWY29122.1"/>
    </source>
</evidence>
<feature type="transmembrane region" description="Helical" evidence="7">
    <location>
        <begin position="87"/>
        <end position="104"/>
    </location>
</feature>
<evidence type="ECO:0000256" key="3">
    <source>
        <dbReference type="ARBA" id="ARBA00022475"/>
    </source>
</evidence>
<dbReference type="SUPFAM" id="SSF103473">
    <property type="entry name" value="MFS general substrate transporter"/>
    <property type="match status" value="1"/>
</dbReference>
<dbReference type="PANTHER" id="PTHR43414">
    <property type="entry name" value="MULTIDRUG RESISTANCE PROTEIN MDTG"/>
    <property type="match status" value="1"/>
</dbReference>
<dbReference type="AlphaFoldDB" id="A0A246WRR7"/>
<dbReference type="PRINTS" id="PR01035">
    <property type="entry name" value="TCRTETA"/>
</dbReference>
<dbReference type="Proteomes" id="UP000197596">
    <property type="component" value="Unassembled WGS sequence"/>
</dbReference>
<proteinExistence type="predicted"/>
<keyword evidence="5 7" id="KW-1133">Transmembrane helix</keyword>
<dbReference type="Gene3D" id="1.20.1250.20">
    <property type="entry name" value="MFS general substrate transporter like domains"/>
    <property type="match status" value="1"/>
</dbReference>
<feature type="transmembrane region" description="Helical" evidence="7">
    <location>
        <begin position="110"/>
        <end position="132"/>
    </location>
</feature>
<protein>
    <recommendedName>
        <fullName evidence="8">Major facilitator superfamily (MFS) profile domain-containing protein</fullName>
    </recommendedName>
</protein>
<dbReference type="InterPro" id="IPR001958">
    <property type="entry name" value="Tet-R_TetA/multi-R_MdtG-like"/>
</dbReference>
<gene>
    <name evidence="9" type="ORF">CEJ42_09645</name>
</gene>
<feature type="transmembrane region" description="Helical" evidence="7">
    <location>
        <begin position="54"/>
        <end position="75"/>
    </location>
</feature>
<dbReference type="InterPro" id="IPR011701">
    <property type="entry name" value="MFS"/>
</dbReference>
<comment type="subcellular location">
    <subcellularLocation>
        <location evidence="1">Cell membrane</location>
        <topology evidence="1">Multi-pass membrane protein</topology>
    </subcellularLocation>
</comment>
<feature type="transmembrane region" description="Helical" evidence="7">
    <location>
        <begin position="144"/>
        <end position="165"/>
    </location>
</feature>
<name>A0A246WRR7_9BURK</name>
<evidence type="ECO:0000256" key="7">
    <source>
        <dbReference type="SAM" id="Phobius"/>
    </source>
</evidence>
<sequence length="411" mass="43569">MRKLRLPVLDHNLSLLLICQAVTTLGMMTVVPVMPLYIASLSRSGAAPDPAAVLLWSNLALAAPGLGTLCCAPLAGRLCERFGYRRMLLLSLLAFVASMLAMALSQEMLMFIAGRLLQGISTIGLILTVFIGRISESSTRGRNFGLQESAIAAGSLLGPVVGGLMLDHWSLRPMLMASAVVTALAGAMLWSRTREPAKAAENANADTGPVPGFRGLRSILHHSDLRCWALAACLAQAAGFAMLTVFAQFIPTRFPGLEAPASAIGSLHALGWLATMLAGPAWGRINDRGDPRRNFLLAAAGCAASSALLMACGQLWMVALMRLLQGACYAALAQSMLLACLRQLPPSANGHFTGLSRSFMVMGQLLGPLLVILFSPLLAPQHLPWLVSLLFICAGLLVWQPGRSASHSQQI</sequence>
<feature type="transmembrane region" description="Helical" evidence="7">
    <location>
        <begin position="295"/>
        <end position="317"/>
    </location>
</feature>
<evidence type="ECO:0000256" key="6">
    <source>
        <dbReference type="ARBA" id="ARBA00023136"/>
    </source>
</evidence>
<keyword evidence="6 7" id="KW-0472">Membrane</keyword>
<reference evidence="9 10" key="1">
    <citation type="submission" date="2017-06" db="EMBL/GenBank/DDBJ databases">
        <title>Herbaspirillum phytohormonus sp. nov., isolated from the root nodule of Robinia pseudoacacia in lead-zinc mine.</title>
        <authorList>
            <person name="Fan M."/>
            <person name="Lin Y."/>
        </authorList>
    </citation>
    <scope>NUCLEOTIDE SEQUENCE [LARGE SCALE GENOMIC DNA]</scope>
    <source>
        <strain evidence="9 10">HZ10</strain>
    </source>
</reference>
<dbReference type="Pfam" id="PF07690">
    <property type="entry name" value="MFS_1"/>
    <property type="match status" value="2"/>
</dbReference>
<keyword evidence="2" id="KW-0813">Transport</keyword>
<feature type="domain" description="Major facilitator superfamily (MFS) profile" evidence="8">
    <location>
        <begin position="12"/>
        <end position="411"/>
    </location>
</feature>
<feature type="transmembrane region" description="Helical" evidence="7">
    <location>
        <begin position="262"/>
        <end position="283"/>
    </location>
</feature>
<evidence type="ECO:0000256" key="4">
    <source>
        <dbReference type="ARBA" id="ARBA00022692"/>
    </source>
</evidence>
<dbReference type="RefSeq" id="WP_088750822.1">
    <property type="nucleotide sequence ID" value="NZ_NJGU01000005.1"/>
</dbReference>
<dbReference type="EMBL" id="NJGU01000005">
    <property type="protein sequence ID" value="OWY29122.1"/>
    <property type="molecule type" value="Genomic_DNA"/>
</dbReference>